<accession>A0A7X9E6S5</accession>
<comment type="caution">
    <text evidence="1">The sequence shown here is derived from an EMBL/GenBank/DDBJ whole genome shotgun (WGS) entry which is preliminary data.</text>
</comment>
<dbReference type="Proteomes" id="UP000590542">
    <property type="component" value="Unassembled WGS sequence"/>
</dbReference>
<dbReference type="EMBL" id="JAAZNV010000006">
    <property type="protein sequence ID" value="NMB91348.1"/>
    <property type="molecule type" value="Genomic_DNA"/>
</dbReference>
<dbReference type="AlphaFoldDB" id="A0A7X9E6S5"/>
<organism evidence="1 2">
    <name type="scientific">candidate division WWE3 bacterium</name>
    <dbReference type="NCBI Taxonomy" id="2053526"/>
    <lineage>
        <taxon>Bacteria</taxon>
        <taxon>Katanobacteria</taxon>
    </lineage>
</organism>
<dbReference type="InterPro" id="IPR056238">
    <property type="entry name" value="YunG-like"/>
</dbReference>
<dbReference type="Pfam" id="PF24585">
    <property type="entry name" value="YunG"/>
    <property type="match status" value="1"/>
</dbReference>
<name>A0A7X9E6S5_UNCKA</name>
<reference evidence="1 2" key="1">
    <citation type="journal article" date="2020" name="Biotechnol. Biofuels">
        <title>New insights from the biogas microbiome by comprehensive genome-resolved metagenomics of nearly 1600 species originating from multiple anaerobic digesters.</title>
        <authorList>
            <person name="Campanaro S."/>
            <person name="Treu L."/>
            <person name="Rodriguez-R L.M."/>
            <person name="Kovalovszki A."/>
            <person name="Ziels R.M."/>
            <person name="Maus I."/>
            <person name="Zhu X."/>
            <person name="Kougias P.G."/>
            <person name="Basile A."/>
            <person name="Luo G."/>
            <person name="Schluter A."/>
            <person name="Konstantinidis K.T."/>
            <person name="Angelidaki I."/>
        </authorList>
    </citation>
    <scope>NUCLEOTIDE SEQUENCE [LARGE SCALE GENOMIC DNA]</scope>
    <source>
        <strain evidence="1">AS27yjCOA_202</strain>
    </source>
</reference>
<sequence>MLNLYQNSNLLSKEQFDELESIFKDTWSNNTVFPNLANKWTRVDKALGQCVPTALIVYDLFGGKLAYDKNNFHVWNVLPDGTNQDFSRCQFKKPTKFNIYEYKTKDEILNSKSACEYKILERYQTLKSKVRKELKRLRALDKYAQLSGN</sequence>
<evidence type="ECO:0000313" key="2">
    <source>
        <dbReference type="Proteomes" id="UP000590542"/>
    </source>
</evidence>
<gene>
    <name evidence="1" type="ORF">GYA37_00700</name>
</gene>
<proteinExistence type="predicted"/>
<evidence type="ECO:0000313" key="1">
    <source>
        <dbReference type="EMBL" id="NMB91348.1"/>
    </source>
</evidence>
<protein>
    <submittedName>
        <fullName evidence="1">Uncharacterized protein</fullName>
    </submittedName>
</protein>